<comment type="subcellular location">
    <subcellularLocation>
        <location evidence="1">Nucleus</location>
    </subcellularLocation>
</comment>
<dbReference type="EMBL" id="CACRXK020020281">
    <property type="protein sequence ID" value="CAB4034631.1"/>
    <property type="molecule type" value="Genomic_DNA"/>
</dbReference>
<comment type="caution">
    <text evidence="2">The sequence shown here is derived from an EMBL/GenBank/DDBJ whole genome shotgun (WGS) entry which is preliminary data.</text>
</comment>
<proteinExistence type="predicted"/>
<name>A0A7D9JRJ6_PARCT</name>
<sequence>MASELNNMLLSGDTSILLQQLLGAQQQTVQANQSQPEALQETDIDAEVQILTENRTEVTRPSRHESHDDDFNEILINEIQSMPILWLRNCPDYKRADKKKIVWANIAKKLKCDVTYVKNRWKNLCDSYKKCMDRERDNNRSGSGATKTPRCRYYNQLSFLRDNLCNRSTHSNVTLPTANIRIPSPSTSSSSEVISRDDNAALNESLDDPEPQATIVPRKRKKSQEIDEVDQYLINAINDKKTEKVNEDSNDLFCKSITDILRNFPPKKNLAMKIKIQQLLLEEMEDD</sequence>
<dbReference type="InterPro" id="IPR039353">
    <property type="entry name" value="TF_Adf1"/>
</dbReference>
<evidence type="ECO:0000313" key="3">
    <source>
        <dbReference type="Proteomes" id="UP001152795"/>
    </source>
</evidence>
<keyword evidence="3" id="KW-1185">Reference proteome</keyword>
<dbReference type="AlphaFoldDB" id="A0A7D9JRJ6"/>
<dbReference type="PANTHER" id="PTHR12243">
    <property type="entry name" value="MADF DOMAIN TRANSCRIPTION FACTOR"/>
    <property type="match status" value="1"/>
</dbReference>
<dbReference type="PROSITE" id="PS51031">
    <property type="entry name" value="BESS"/>
    <property type="match status" value="1"/>
</dbReference>
<dbReference type="Proteomes" id="UP001152795">
    <property type="component" value="Unassembled WGS sequence"/>
</dbReference>
<dbReference type="InterPro" id="IPR004210">
    <property type="entry name" value="BESS_motif"/>
</dbReference>
<evidence type="ECO:0000313" key="2">
    <source>
        <dbReference type="EMBL" id="CAB4034631.1"/>
    </source>
</evidence>
<dbReference type="PANTHER" id="PTHR12243:SF67">
    <property type="entry name" value="COREPRESSOR OF PANGOLIN, ISOFORM A-RELATED"/>
    <property type="match status" value="1"/>
</dbReference>
<dbReference type="GO" id="GO:0003677">
    <property type="term" value="F:DNA binding"/>
    <property type="evidence" value="ECO:0007669"/>
    <property type="project" value="InterPro"/>
</dbReference>
<dbReference type="SMART" id="SM00595">
    <property type="entry name" value="MADF"/>
    <property type="match status" value="1"/>
</dbReference>
<dbReference type="InterPro" id="IPR006578">
    <property type="entry name" value="MADF-dom"/>
</dbReference>
<reference evidence="2" key="1">
    <citation type="submission" date="2020-04" db="EMBL/GenBank/DDBJ databases">
        <authorList>
            <person name="Alioto T."/>
            <person name="Alioto T."/>
            <person name="Gomez Garrido J."/>
        </authorList>
    </citation>
    <scope>NUCLEOTIDE SEQUENCE</scope>
    <source>
        <strain evidence="2">A484AB</strain>
    </source>
</reference>
<dbReference type="OrthoDB" id="5984255at2759"/>
<dbReference type="GO" id="GO:0005634">
    <property type="term" value="C:nucleus"/>
    <property type="evidence" value="ECO:0007669"/>
    <property type="project" value="UniProtKB-SubCell"/>
</dbReference>
<keyword evidence="1" id="KW-0539">Nucleus</keyword>
<organism evidence="2 3">
    <name type="scientific">Paramuricea clavata</name>
    <name type="common">Red gorgonian</name>
    <name type="synonym">Violescent sea-whip</name>
    <dbReference type="NCBI Taxonomy" id="317549"/>
    <lineage>
        <taxon>Eukaryota</taxon>
        <taxon>Metazoa</taxon>
        <taxon>Cnidaria</taxon>
        <taxon>Anthozoa</taxon>
        <taxon>Octocorallia</taxon>
        <taxon>Malacalcyonacea</taxon>
        <taxon>Plexauridae</taxon>
        <taxon>Paramuricea</taxon>
    </lineage>
</organism>
<dbReference type="Pfam" id="PF10545">
    <property type="entry name" value="MADF_DNA_bdg"/>
    <property type="match status" value="1"/>
</dbReference>
<protein>
    <submittedName>
        <fullName evidence="2">Transcription factor Adf-1-like</fullName>
    </submittedName>
</protein>
<evidence type="ECO:0000256" key="1">
    <source>
        <dbReference type="PROSITE-ProRule" id="PRU00371"/>
    </source>
</evidence>
<dbReference type="PROSITE" id="PS51029">
    <property type="entry name" value="MADF"/>
    <property type="match status" value="1"/>
</dbReference>
<accession>A0A7D9JRJ6</accession>
<gene>
    <name evidence="2" type="ORF">PACLA_8A072917</name>
</gene>
<dbReference type="Pfam" id="PF02944">
    <property type="entry name" value="BESS"/>
    <property type="match status" value="1"/>
</dbReference>